<dbReference type="PANTHER" id="PTHR23505">
    <property type="entry name" value="SPINSTER"/>
    <property type="match status" value="1"/>
</dbReference>
<dbReference type="EMBL" id="BKCP01006538">
    <property type="protein sequence ID" value="GER43284.1"/>
    <property type="molecule type" value="Genomic_DNA"/>
</dbReference>
<evidence type="ECO:0000313" key="10">
    <source>
        <dbReference type="EMBL" id="GER43284.1"/>
    </source>
</evidence>
<evidence type="ECO:0000256" key="6">
    <source>
        <dbReference type="ARBA" id="ARBA00024338"/>
    </source>
</evidence>
<dbReference type="PANTHER" id="PTHR23505:SF83">
    <property type="entry name" value="SPHINGOLIPID TRANSPORTER SPINSTER HOMOLOG 2-RELATED"/>
    <property type="match status" value="1"/>
</dbReference>
<proteinExistence type="inferred from homology"/>
<feature type="transmembrane region" description="Helical" evidence="9">
    <location>
        <begin position="183"/>
        <end position="202"/>
    </location>
</feature>
<evidence type="ECO:0000256" key="2">
    <source>
        <dbReference type="ARBA" id="ARBA00022448"/>
    </source>
</evidence>
<protein>
    <submittedName>
        <fullName evidence="10">Major facilitator superfamily protein</fullName>
    </submittedName>
</protein>
<name>A0A5A7QDZ4_STRAF</name>
<sequence length="484" mass="51823">MGDEKPVDPNPNPNPNPKPDPNPVQESPSAAAPLEPEKEAAMARAPPSLGTNPSWFTPKRLLGIFCVINLINYIDRGTIASNGVNGRRRTCSANSTCSSGSGIQGDFNLSNFEDGVISSAFMVGLLVASPIFASSAKSVNPFRLIGVGLTRTAWLGAFYMCIPTGIAVGYVYGGVMGKFGWRWAFWVEALLMLPFAVLGFVMKPLQLKGFGPVGSRKALATVDDGSEDQGGEISRAEVVADGSSKPLRSGALTVFGKDMKALLVDRIYLVNVFGYIAYNFVIGAYSYWGPKAGYNIYHMSNADYMFGGVTAACGILGSLAGGFILDRMTSTISNAFKLLSLATFSGAVFCFAAFCFKSLYAFLALFAIGELLVFATQAPVNFVCLHCVKPSLRPLSMAISTVSIHIFGDVPSSPLVGLLQDRINNWRATALILTSILFVAAAIWFIGVFLHSVDRYNEDSEHQVTLVDKSNATPLLAEKTTETA</sequence>
<feature type="transmembrane region" description="Helical" evidence="9">
    <location>
        <begin position="360"/>
        <end position="380"/>
    </location>
</feature>
<dbReference type="InterPro" id="IPR044770">
    <property type="entry name" value="MFS_spinster-like"/>
</dbReference>
<comment type="similarity">
    <text evidence="6">Belongs to the major facilitator superfamily. Spinster (TC 2.A.1.49) family.</text>
</comment>
<accession>A0A5A7QDZ4</accession>
<dbReference type="SUPFAM" id="SSF103473">
    <property type="entry name" value="MFS general substrate transporter"/>
    <property type="match status" value="1"/>
</dbReference>
<dbReference type="GO" id="GO:0016020">
    <property type="term" value="C:membrane"/>
    <property type="evidence" value="ECO:0007669"/>
    <property type="project" value="UniProtKB-SubCell"/>
</dbReference>
<evidence type="ECO:0000256" key="9">
    <source>
        <dbReference type="SAM" id="Phobius"/>
    </source>
</evidence>
<keyword evidence="4 9" id="KW-1133">Transmembrane helix</keyword>
<feature type="transmembrane region" description="Helical" evidence="9">
    <location>
        <begin position="267"/>
        <end position="288"/>
    </location>
</feature>
<feature type="transmembrane region" description="Helical" evidence="9">
    <location>
        <begin position="428"/>
        <end position="450"/>
    </location>
</feature>
<comment type="caution">
    <text evidence="10">The sequence shown here is derived from an EMBL/GenBank/DDBJ whole genome shotgun (WGS) entry which is preliminary data.</text>
</comment>
<feature type="transmembrane region" description="Helical" evidence="9">
    <location>
        <begin position="336"/>
        <end position="354"/>
    </location>
</feature>
<keyword evidence="3 9" id="KW-0812">Transmembrane</keyword>
<evidence type="ECO:0000256" key="5">
    <source>
        <dbReference type="ARBA" id="ARBA00023136"/>
    </source>
</evidence>
<keyword evidence="5 9" id="KW-0472">Membrane</keyword>
<evidence type="ECO:0000256" key="4">
    <source>
        <dbReference type="ARBA" id="ARBA00022989"/>
    </source>
</evidence>
<dbReference type="InterPro" id="IPR011701">
    <property type="entry name" value="MFS"/>
</dbReference>
<keyword evidence="2" id="KW-0813">Transport</keyword>
<evidence type="ECO:0000256" key="3">
    <source>
        <dbReference type="ARBA" id="ARBA00022692"/>
    </source>
</evidence>
<reference evidence="11" key="1">
    <citation type="journal article" date="2019" name="Curr. Biol.">
        <title>Genome Sequence of Striga asiatica Provides Insight into the Evolution of Plant Parasitism.</title>
        <authorList>
            <person name="Yoshida S."/>
            <person name="Kim S."/>
            <person name="Wafula E.K."/>
            <person name="Tanskanen J."/>
            <person name="Kim Y.M."/>
            <person name="Honaas L."/>
            <person name="Yang Z."/>
            <person name="Spallek T."/>
            <person name="Conn C.E."/>
            <person name="Ichihashi Y."/>
            <person name="Cheong K."/>
            <person name="Cui S."/>
            <person name="Der J.P."/>
            <person name="Gundlach H."/>
            <person name="Jiao Y."/>
            <person name="Hori C."/>
            <person name="Ishida J.K."/>
            <person name="Kasahara H."/>
            <person name="Kiba T."/>
            <person name="Kim M.S."/>
            <person name="Koo N."/>
            <person name="Laohavisit A."/>
            <person name="Lee Y.H."/>
            <person name="Lumba S."/>
            <person name="McCourt P."/>
            <person name="Mortimer J.C."/>
            <person name="Mutuku J.M."/>
            <person name="Nomura T."/>
            <person name="Sasaki-Sekimoto Y."/>
            <person name="Seto Y."/>
            <person name="Wang Y."/>
            <person name="Wakatake T."/>
            <person name="Sakakibara H."/>
            <person name="Demura T."/>
            <person name="Yamaguchi S."/>
            <person name="Yoneyama K."/>
            <person name="Manabe R.I."/>
            <person name="Nelson D.C."/>
            <person name="Schulman A.H."/>
            <person name="Timko M.P."/>
            <person name="dePamphilis C.W."/>
            <person name="Choi D."/>
            <person name="Shirasu K."/>
        </authorList>
    </citation>
    <scope>NUCLEOTIDE SEQUENCE [LARGE SCALE GENOMIC DNA]</scope>
    <source>
        <strain evidence="11">cv. UVA1</strain>
    </source>
</reference>
<evidence type="ECO:0000313" key="11">
    <source>
        <dbReference type="Proteomes" id="UP000325081"/>
    </source>
</evidence>
<dbReference type="Pfam" id="PF07690">
    <property type="entry name" value="MFS_1"/>
    <property type="match status" value="1"/>
</dbReference>
<feature type="region of interest" description="Disordered" evidence="8">
    <location>
        <begin position="1"/>
        <end position="49"/>
    </location>
</feature>
<evidence type="ECO:0000256" key="1">
    <source>
        <dbReference type="ARBA" id="ARBA00004141"/>
    </source>
</evidence>
<gene>
    <name evidence="10" type="ORF">STAS_20126</name>
</gene>
<feature type="transmembrane region" description="Helical" evidence="9">
    <location>
        <begin position="115"/>
        <end position="133"/>
    </location>
</feature>
<keyword evidence="11" id="KW-1185">Reference proteome</keyword>
<dbReference type="Proteomes" id="UP000325081">
    <property type="component" value="Unassembled WGS sequence"/>
</dbReference>
<feature type="transmembrane region" description="Helical" evidence="9">
    <location>
        <begin position="304"/>
        <end position="324"/>
    </location>
</feature>
<comment type="similarity">
    <text evidence="7">Belongs to the major facilitator superfamily. Phosphate:H(+) symporter (TC 2.A.1.9) family.</text>
</comment>
<organism evidence="10 11">
    <name type="scientific">Striga asiatica</name>
    <name type="common">Asiatic witchweed</name>
    <name type="synonym">Buchnera asiatica</name>
    <dbReference type="NCBI Taxonomy" id="4170"/>
    <lineage>
        <taxon>Eukaryota</taxon>
        <taxon>Viridiplantae</taxon>
        <taxon>Streptophyta</taxon>
        <taxon>Embryophyta</taxon>
        <taxon>Tracheophyta</taxon>
        <taxon>Spermatophyta</taxon>
        <taxon>Magnoliopsida</taxon>
        <taxon>eudicotyledons</taxon>
        <taxon>Gunneridae</taxon>
        <taxon>Pentapetalae</taxon>
        <taxon>asterids</taxon>
        <taxon>lamiids</taxon>
        <taxon>Lamiales</taxon>
        <taxon>Orobanchaceae</taxon>
        <taxon>Buchnereae</taxon>
        <taxon>Striga</taxon>
    </lineage>
</organism>
<dbReference type="Gene3D" id="1.20.1250.20">
    <property type="entry name" value="MFS general substrate transporter like domains"/>
    <property type="match status" value="1"/>
</dbReference>
<dbReference type="OrthoDB" id="6770063at2759"/>
<feature type="transmembrane region" description="Helical" evidence="9">
    <location>
        <begin position="153"/>
        <end position="171"/>
    </location>
</feature>
<dbReference type="GO" id="GO:0022857">
    <property type="term" value="F:transmembrane transporter activity"/>
    <property type="evidence" value="ECO:0007669"/>
    <property type="project" value="InterPro"/>
</dbReference>
<evidence type="ECO:0000256" key="8">
    <source>
        <dbReference type="SAM" id="MobiDB-lite"/>
    </source>
</evidence>
<feature type="compositionally biased region" description="Low complexity" evidence="8">
    <location>
        <begin position="23"/>
        <end position="34"/>
    </location>
</feature>
<comment type="subcellular location">
    <subcellularLocation>
        <location evidence="1">Membrane</location>
        <topology evidence="1">Multi-pass membrane protein</topology>
    </subcellularLocation>
</comment>
<dbReference type="AlphaFoldDB" id="A0A5A7QDZ4"/>
<feature type="compositionally biased region" description="Pro residues" evidence="8">
    <location>
        <begin position="8"/>
        <end position="22"/>
    </location>
</feature>
<evidence type="ECO:0000256" key="7">
    <source>
        <dbReference type="ARBA" id="ARBA00044504"/>
    </source>
</evidence>
<dbReference type="InterPro" id="IPR036259">
    <property type="entry name" value="MFS_trans_sf"/>
</dbReference>